<proteinExistence type="predicted"/>
<dbReference type="InterPro" id="IPR005152">
    <property type="entry name" value="Lipase_secreted"/>
</dbReference>
<name>A0A344L412_9PSEU</name>
<protein>
    <recommendedName>
        <fullName evidence="4">Triacylglycerol lipase</fullName>
    </recommendedName>
</protein>
<dbReference type="Gene3D" id="1.10.260.130">
    <property type="match status" value="1"/>
</dbReference>
<dbReference type="PANTHER" id="PTHR34853:SF1">
    <property type="entry name" value="LIPASE 5"/>
    <property type="match status" value="1"/>
</dbReference>
<dbReference type="InterPro" id="IPR029058">
    <property type="entry name" value="AB_hydrolase_fold"/>
</dbReference>
<organism evidence="2 3">
    <name type="scientific">Amycolatopsis albispora</name>
    <dbReference type="NCBI Taxonomy" id="1804986"/>
    <lineage>
        <taxon>Bacteria</taxon>
        <taxon>Bacillati</taxon>
        <taxon>Actinomycetota</taxon>
        <taxon>Actinomycetes</taxon>
        <taxon>Pseudonocardiales</taxon>
        <taxon>Pseudonocardiaceae</taxon>
        <taxon>Amycolatopsis</taxon>
    </lineage>
</organism>
<accession>A0A344L412</accession>
<dbReference type="KEGG" id="aab:A4R43_09785"/>
<reference evidence="2 3" key="1">
    <citation type="submission" date="2016-04" db="EMBL/GenBank/DDBJ databases">
        <title>Complete genome sequence and analysis of deep-sea sediment isolate, Amycolatopsis sp. WP1.</title>
        <authorList>
            <person name="Wang H."/>
            <person name="Chen S."/>
            <person name="Wu Q."/>
        </authorList>
    </citation>
    <scope>NUCLEOTIDE SEQUENCE [LARGE SCALE GENOMIC DNA]</scope>
    <source>
        <strain evidence="2 3">WP1</strain>
    </source>
</reference>
<evidence type="ECO:0000256" key="1">
    <source>
        <dbReference type="SAM" id="SignalP"/>
    </source>
</evidence>
<dbReference type="PANTHER" id="PTHR34853">
    <property type="match status" value="1"/>
</dbReference>
<dbReference type="OrthoDB" id="9798122at2"/>
<keyword evidence="3" id="KW-1185">Reference proteome</keyword>
<evidence type="ECO:0000313" key="2">
    <source>
        <dbReference type="EMBL" id="AXB42786.1"/>
    </source>
</evidence>
<sequence length="393" mass="41269">MRSFRAVWRAFVVVVVTALAVSAAPALAADPPRGPAGDAFYTPPDPLPDGENGDVIWWRQLPGQFGVRGYLVLYRSTSATGTPIAVSGRVLVPTAAWTGPGERPIVSVASGTRGIGDSCAPSKFQPDYEKPLFIDAMLQRGWAVAITDYEGLGTPGTHTYVVGQSEGRTVIDAVRAATRLPAAGLTAGGPVAFSGYSQGGGGAAWAGELAPTYAPELNVVGVTAGGTPADLTAVSEFLDGGIGFGFLLLSALGMDAAYPELDLPAYLNDKGRELYETQQDACVDAVFGYAFGHIADYTTANPLAEPDWQARLAENELGRRPPEAPIYLFHGVADEIIPLAQAQRLRSRYCAAGVDVTWGTFLGEHVTTMVFSAPGVLGYLGDRFAGKPVKNNC</sequence>
<dbReference type="SUPFAM" id="SSF53474">
    <property type="entry name" value="alpha/beta-Hydrolases"/>
    <property type="match status" value="1"/>
</dbReference>
<evidence type="ECO:0000313" key="3">
    <source>
        <dbReference type="Proteomes" id="UP000250434"/>
    </source>
</evidence>
<dbReference type="GO" id="GO:0016042">
    <property type="term" value="P:lipid catabolic process"/>
    <property type="evidence" value="ECO:0007669"/>
    <property type="project" value="InterPro"/>
</dbReference>
<dbReference type="Proteomes" id="UP000250434">
    <property type="component" value="Chromosome"/>
</dbReference>
<feature type="chain" id="PRO_5016880215" description="Triacylglycerol lipase" evidence="1">
    <location>
        <begin position="29"/>
        <end position="393"/>
    </location>
</feature>
<dbReference type="RefSeq" id="WP_113692046.1">
    <property type="nucleotide sequence ID" value="NZ_CP015163.1"/>
</dbReference>
<gene>
    <name evidence="2" type="ORF">A4R43_09785</name>
</gene>
<dbReference type="AlphaFoldDB" id="A0A344L412"/>
<dbReference type="EMBL" id="CP015163">
    <property type="protein sequence ID" value="AXB42786.1"/>
    <property type="molecule type" value="Genomic_DNA"/>
</dbReference>
<keyword evidence="1" id="KW-0732">Signal</keyword>
<feature type="signal peptide" evidence="1">
    <location>
        <begin position="1"/>
        <end position="28"/>
    </location>
</feature>
<dbReference type="Gene3D" id="3.40.50.1820">
    <property type="entry name" value="alpha/beta hydrolase"/>
    <property type="match status" value="1"/>
</dbReference>
<dbReference type="GO" id="GO:0004806">
    <property type="term" value="F:triacylglycerol lipase activity"/>
    <property type="evidence" value="ECO:0007669"/>
    <property type="project" value="InterPro"/>
</dbReference>
<dbReference type="PIRSF" id="PIRSF029171">
    <property type="entry name" value="Esterase_LipA"/>
    <property type="match status" value="1"/>
</dbReference>
<dbReference type="Pfam" id="PF03583">
    <property type="entry name" value="LIP"/>
    <property type="match status" value="1"/>
</dbReference>
<evidence type="ECO:0008006" key="4">
    <source>
        <dbReference type="Google" id="ProtNLM"/>
    </source>
</evidence>